<evidence type="ECO:0000256" key="4">
    <source>
        <dbReference type="ARBA" id="ARBA00022729"/>
    </source>
</evidence>
<protein>
    <submittedName>
        <fullName evidence="11">Cytochrome C peroxidase</fullName>
    </submittedName>
</protein>
<evidence type="ECO:0000256" key="5">
    <source>
        <dbReference type="ARBA" id="ARBA00022764"/>
    </source>
</evidence>
<comment type="PTM">
    <text evidence="8">Binds 2 heme groups per subunit.</text>
</comment>
<evidence type="ECO:0000256" key="8">
    <source>
        <dbReference type="PIRSR" id="PIRSR000294-1"/>
    </source>
</evidence>
<feature type="binding site" description="covalent" evidence="8">
    <location>
        <position position="215"/>
    </location>
    <ligand>
        <name>heme c</name>
        <dbReference type="ChEBI" id="CHEBI:61717"/>
        <label>2</label>
    </ligand>
</feature>
<gene>
    <name evidence="11" type="ORF">ATN00_15640</name>
</gene>
<feature type="binding site" description="axial binding residue" evidence="9">
    <location>
        <position position="219"/>
    </location>
    <ligand>
        <name>heme c</name>
        <dbReference type="ChEBI" id="CHEBI:61717"/>
        <label>2</label>
    </ligand>
    <ligandPart>
        <name>Fe</name>
        <dbReference type="ChEBI" id="CHEBI:18248"/>
    </ligandPart>
</feature>
<evidence type="ECO:0000256" key="9">
    <source>
        <dbReference type="PIRSR" id="PIRSR000294-2"/>
    </source>
</evidence>
<keyword evidence="11" id="KW-0575">Peroxidase</keyword>
<sequence length="326" mass="35947">MRSWLLALSLLLLTAGGRAWNWGLPSDIPPPIVPADSAMSMAKVELGRRLFYDPDLSVNGTLSCAGCHEQKRGFADGNTMRPGVHGDPGRRNVPGLANVAWRRRLTAADPSLTTLEAQMLVPLLGDNPVELGMRGKEAELFRRLGNDACYRRMFARAFPEVKGHISLDTISHAIAAFERTMIALNSPFDRHGRGEIGAISTEARRGVALFAARGCVACHAGRDFTDDDYHRLEKNMGKDRGLVEKTGRPEDGDRFRTPSLRNVAVTGPWWHDGSAPTLEDAIRRHVMGLAQDEMAPLRAFLESLTDRTFLTDPRLAMPDRACGRKL</sequence>
<feature type="binding site" description="covalent" evidence="8">
    <location>
        <position position="218"/>
    </location>
    <ligand>
        <name>heme c</name>
        <dbReference type="ChEBI" id="CHEBI:61717"/>
        <label>2</label>
    </ligand>
</feature>
<feature type="binding site" description="axial binding residue" evidence="9">
    <location>
        <position position="68"/>
    </location>
    <ligand>
        <name>heme c</name>
        <dbReference type="ChEBI" id="CHEBI:61717"/>
        <label>1</label>
    </ligand>
    <ligandPart>
        <name>Fe</name>
        <dbReference type="ChEBI" id="CHEBI:18248"/>
    </ligandPart>
</feature>
<dbReference type="GO" id="GO:0009055">
    <property type="term" value="F:electron transfer activity"/>
    <property type="evidence" value="ECO:0007669"/>
    <property type="project" value="InterPro"/>
</dbReference>
<dbReference type="PROSITE" id="PS51007">
    <property type="entry name" value="CYTC"/>
    <property type="match status" value="2"/>
</dbReference>
<dbReference type="InterPro" id="IPR026259">
    <property type="entry name" value="MauG/Cytc_peroxidase"/>
</dbReference>
<dbReference type="PANTHER" id="PTHR30600">
    <property type="entry name" value="CYTOCHROME C PEROXIDASE-RELATED"/>
    <property type="match status" value="1"/>
</dbReference>
<dbReference type="EMBL" id="CP013264">
    <property type="protein sequence ID" value="ALR21511.1"/>
    <property type="molecule type" value="Genomic_DNA"/>
</dbReference>
<dbReference type="InterPro" id="IPR009056">
    <property type="entry name" value="Cyt_c-like_dom"/>
</dbReference>
<feature type="domain" description="Cytochrome c" evidence="10">
    <location>
        <begin position="42"/>
        <end position="128"/>
    </location>
</feature>
<organism evidence="11 12">
    <name type="scientific">Sphingobium baderi</name>
    <dbReference type="NCBI Taxonomy" id="1332080"/>
    <lineage>
        <taxon>Bacteria</taxon>
        <taxon>Pseudomonadati</taxon>
        <taxon>Pseudomonadota</taxon>
        <taxon>Alphaproteobacteria</taxon>
        <taxon>Sphingomonadales</taxon>
        <taxon>Sphingomonadaceae</taxon>
        <taxon>Sphingobium</taxon>
    </lineage>
</organism>
<dbReference type="Pfam" id="PF03150">
    <property type="entry name" value="CCP_MauG"/>
    <property type="match status" value="1"/>
</dbReference>
<dbReference type="InterPro" id="IPR051395">
    <property type="entry name" value="Cytochrome_c_Peroxidase/MauG"/>
</dbReference>
<evidence type="ECO:0000259" key="10">
    <source>
        <dbReference type="PROSITE" id="PS51007"/>
    </source>
</evidence>
<comment type="cofactor">
    <cofactor evidence="8">
        <name>heme</name>
        <dbReference type="ChEBI" id="CHEBI:30413"/>
    </cofactor>
    <text evidence="8">Binds 2 heme groups.</text>
</comment>
<feature type="domain" description="Cytochrome c" evidence="10">
    <location>
        <begin position="201"/>
        <end position="305"/>
    </location>
</feature>
<reference evidence="11 12" key="1">
    <citation type="submission" date="2015-11" db="EMBL/GenBank/DDBJ databases">
        <title>A Two-component Flavoprotein Monooxygenase System MeaXY Responsible for para-Hydroxylation of 2-Methyl-6-ethylaniline and 2,6-Diethylaniline in Sphingobium baderi DE-13.</title>
        <authorList>
            <person name="Cheng M."/>
            <person name="Meng Q."/>
            <person name="Yang Y."/>
            <person name="Chu C."/>
            <person name="Yan X."/>
            <person name="He J."/>
            <person name="Li S."/>
        </authorList>
    </citation>
    <scope>NUCLEOTIDE SEQUENCE [LARGE SCALE GENOMIC DNA]</scope>
    <source>
        <strain evidence="11 12">DE-13</strain>
    </source>
</reference>
<feature type="binding site" description="covalent" evidence="8">
    <location>
        <position position="67"/>
    </location>
    <ligand>
        <name>heme c</name>
        <dbReference type="ChEBI" id="CHEBI:61717"/>
        <label>1</label>
    </ligand>
</feature>
<keyword evidence="3 9" id="KW-0479">Metal-binding</keyword>
<keyword evidence="7 9" id="KW-0408">Iron</keyword>
<dbReference type="OrthoDB" id="9805202at2"/>
<dbReference type="GO" id="GO:0042597">
    <property type="term" value="C:periplasmic space"/>
    <property type="evidence" value="ECO:0007669"/>
    <property type="project" value="UniProtKB-SubCell"/>
</dbReference>
<dbReference type="STRING" id="1332080.ATN00_15640"/>
<name>A0A0S3F1E2_9SPHN</name>
<dbReference type="InterPro" id="IPR004852">
    <property type="entry name" value="Di-haem_cyt_c_peroxidsae"/>
</dbReference>
<evidence type="ECO:0000256" key="6">
    <source>
        <dbReference type="ARBA" id="ARBA00023002"/>
    </source>
</evidence>
<dbReference type="Gene3D" id="1.10.760.10">
    <property type="entry name" value="Cytochrome c-like domain"/>
    <property type="match status" value="2"/>
</dbReference>
<evidence type="ECO:0000313" key="11">
    <source>
        <dbReference type="EMBL" id="ALR21511.1"/>
    </source>
</evidence>
<keyword evidence="2 8" id="KW-0349">Heme</keyword>
<dbReference type="GO" id="GO:0046872">
    <property type="term" value="F:metal ion binding"/>
    <property type="evidence" value="ECO:0007669"/>
    <property type="project" value="UniProtKB-KW"/>
</dbReference>
<dbReference type="GO" id="GO:0020037">
    <property type="term" value="F:heme binding"/>
    <property type="evidence" value="ECO:0007669"/>
    <property type="project" value="InterPro"/>
</dbReference>
<evidence type="ECO:0000313" key="12">
    <source>
        <dbReference type="Proteomes" id="UP000056968"/>
    </source>
</evidence>
<keyword evidence="12" id="KW-1185">Reference proteome</keyword>
<dbReference type="PIRSF" id="PIRSF000294">
    <property type="entry name" value="Cytochrome-c_peroxidase"/>
    <property type="match status" value="1"/>
</dbReference>
<proteinExistence type="predicted"/>
<evidence type="ECO:0000256" key="3">
    <source>
        <dbReference type="ARBA" id="ARBA00022723"/>
    </source>
</evidence>
<feature type="binding site" description="covalent" evidence="8">
    <location>
        <position position="64"/>
    </location>
    <ligand>
        <name>heme c</name>
        <dbReference type="ChEBI" id="CHEBI:61717"/>
        <label>1</label>
    </ligand>
</feature>
<dbReference type="GO" id="GO:0004130">
    <property type="term" value="F:cytochrome-c peroxidase activity"/>
    <property type="evidence" value="ECO:0007669"/>
    <property type="project" value="TreeGrafter"/>
</dbReference>
<keyword evidence="6" id="KW-0560">Oxidoreductase</keyword>
<dbReference type="InterPro" id="IPR036909">
    <property type="entry name" value="Cyt_c-like_dom_sf"/>
</dbReference>
<dbReference type="PANTHER" id="PTHR30600:SF14">
    <property type="entry name" value="CYTOCHROME C PEROXIDASE"/>
    <property type="match status" value="1"/>
</dbReference>
<evidence type="ECO:0000256" key="1">
    <source>
        <dbReference type="ARBA" id="ARBA00004418"/>
    </source>
</evidence>
<dbReference type="SUPFAM" id="SSF46626">
    <property type="entry name" value="Cytochrome c"/>
    <property type="match status" value="2"/>
</dbReference>
<evidence type="ECO:0000256" key="7">
    <source>
        <dbReference type="ARBA" id="ARBA00023004"/>
    </source>
</evidence>
<accession>A0A0S3F1E2</accession>
<dbReference type="KEGG" id="sbd:ATN00_15640"/>
<evidence type="ECO:0000256" key="2">
    <source>
        <dbReference type="ARBA" id="ARBA00022617"/>
    </source>
</evidence>
<keyword evidence="4" id="KW-0732">Signal</keyword>
<comment type="subcellular location">
    <subcellularLocation>
        <location evidence="1">Periplasm</location>
    </subcellularLocation>
</comment>
<dbReference type="Proteomes" id="UP000056968">
    <property type="component" value="Chromosome"/>
</dbReference>
<keyword evidence="5" id="KW-0574">Periplasm</keyword>
<dbReference type="AlphaFoldDB" id="A0A0S3F1E2"/>